<organism evidence="8 9">
    <name type="scientific">Perilla frutescens var. hirtella</name>
    <name type="common">Perilla citriodora</name>
    <name type="synonym">Perilla setoyensis</name>
    <dbReference type="NCBI Taxonomy" id="608512"/>
    <lineage>
        <taxon>Eukaryota</taxon>
        <taxon>Viridiplantae</taxon>
        <taxon>Streptophyta</taxon>
        <taxon>Embryophyta</taxon>
        <taxon>Tracheophyta</taxon>
        <taxon>Spermatophyta</taxon>
        <taxon>Magnoliopsida</taxon>
        <taxon>eudicotyledons</taxon>
        <taxon>Gunneridae</taxon>
        <taxon>Pentapetalae</taxon>
        <taxon>asterids</taxon>
        <taxon>lamiids</taxon>
        <taxon>Lamiales</taxon>
        <taxon>Lamiaceae</taxon>
        <taxon>Nepetoideae</taxon>
        <taxon>Elsholtzieae</taxon>
        <taxon>Perilla</taxon>
    </lineage>
</organism>
<feature type="domain" description="OVATE" evidence="7">
    <location>
        <begin position="170"/>
        <end position="229"/>
    </location>
</feature>
<sequence length="233" mass="26351">MDKHELMLKICGLLPSSLSSCQFRNVCDVAESSIPITKLENHDHSSVSSLSLPETCNNTLLSHRPPTKTDDKLRQKRAAISLINHSSTSNGGCFTSSDDDDTFFSLSSNSCDSFSRRFRRRDHTYTMVKSIDDHQISTELYYRSNGGRRNRRRMKKGGGAVPVIGDSYAVEKRSRDPQGDFRASMVEMIVEKRIFAAEDLERLLRAFLSLNSPSYHGIIFHVFSEICQTLFTN</sequence>
<dbReference type="Proteomes" id="UP001190926">
    <property type="component" value="Unassembled WGS sequence"/>
</dbReference>
<dbReference type="AlphaFoldDB" id="A0AAD4PEE0"/>
<comment type="function">
    <text evidence="6">Transcriptional repressor that regulates multiple aspects of plant growth and development.</text>
</comment>
<reference evidence="8 9" key="1">
    <citation type="journal article" date="2021" name="Nat. Commun.">
        <title>Incipient diploidization of the medicinal plant Perilla within 10,000 years.</title>
        <authorList>
            <person name="Zhang Y."/>
            <person name="Shen Q."/>
            <person name="Leng L."/>
            <person name="Zhang D."/>
            <person name="Chen S."/>
            <person name="Shi Y."/>
            <person name="Ning Z."/>
            <person name="Chen S."/>
        </authorList>
    </citation>
    <scope>NUCLEOTIDE SEQUENCE [LARGE SCALE GENOMIC DNA]</scope>
    <source>
        <strain evidence="9">cv. PC099</strain>
    </source>
</reference>
<evidence type="ECO:0000256" key="3">
    <source>
        <dbReference type="ARBA" id="ARBA00023015"/>
    </source>
</evidence>
<dbReference type="InterPro" id="IPR038933">
    <property type="entry name" value="Ovate"/>
</dbReference>
<name>A0AAD4PEE0_PERFH</name>
<protein>
    <recommendedName>
        <fullName evidence="6">Transcription repressor</fullName>
    </recommendedName>
    <alternativeName>
        <fullName evidence="6">Ovate family protein</fullName>
    </alternativeName>
</protein>
<keyword evidence="2 6" id="KW-0678">Repressor</keyword>
<evidence type="ECO:0000256" key="1">
    <source>
        <dbReference type="ARBA" id="ARBA00004123"/>
    </source>
</evidence>
<evidence type="ECO:0000313" key="9">
    <source>
        <dbReference type="Proteomes" id="UP001190926"/>
    </source>
</evidence>
<evidence type="ECO:0000256" key="5">
    <source>
        <dbReference type="ARBA" id="ARBA00023242"/>
    </source>
</evidence>
<evidence type="ECO:0000256" key="2">
    <source>
        <dbReference type="ARBA" id="ARBA00022491"/>
    </source>
</evidence>
<comment type="subcellular location">
    <subcellularLocation>
        <location evidence="1 6">Nucleus</location>
    </subcellularLocation>
</comment>
<dbReference type="GO" id="GO:0045892">
    <property type="term" value="P:negative regulation of DNA-templated transcription"/>
    <property type="evidence" value="ECO:0007669"/>
    <property type="project" value="UniProtKB-UniRule"/>
</dbReference>
<evidence type="ECO:0000256" key="4">
    <source>
        <dbReference type="ARBA" id="ARBA00023163"/>
    </source>
</evidence>
<keyword evidence="4 6" id="KW-0804">Transcription</keyword>
<dbReference type="PROSITE" id="PS51257">
    <property type="entry name" value="PROKAR_LIPOPROTEIN"/>
    <property type="match status" value="1"/>
</dbReference>
<dbReference type="PANTHER" id="PTHR33057:SF17">
    <property type="entry name" value="TRANSCRIPTION REPRESSOR OFP8"/>
    <property type="match status" value="1"/>
</dbReference>
<dbReference type="Pfam" id="PF04844">
    <property type="entry name" value="Ovate"/>
    <property type="match status" value="1"/>
</dbReference>
<keyword evidence="5 6" id="KW-0539">Nucleus</keyword>
<dbReference type="PANTHER" id="PTHR33057">
    <property type="entry name" value="TRANSCRIPTION REPRESSOR OFP7-RELATED"/>
    <property type="match status" value="1"/>
</dbReference>
<gene>
    <name evidence="8" type="ORF">C2S53_012539</name>
</gene>
<dbReference type="GO" id="GO:0005634">
    <property type="term" value="C:nucleus"/>
    <property type="evidence" value="ECO:0007669"/>
    <property type="project" value="UniProtKB-SubCell"/>
</dbReference>
<comment type="caution">
    <text evidence="8">The sequence shown here is derived from an EMBL/GenBank/DDBJ whole genome shotgun (WGS) entry which is preliminary data.</text>
</comment>
<dbReference type="PROSITE" id="PS51754">
    <property type="entry name" value="OVATE"/>
    <property type="match status" value="1"/>
</dbReference>
<keyword evidence="9" id="KW-1185">Reference proteome</keyword>
<evidence type="ECO:0000259" key="7">
    <source>
        <dbReference type="PROSITE" id="PS51754"/>
    </source>
</evidence>
<evidence type="ECO:0000256" key="6">
    <source>
        <dbReference type="RuleBase" id="RU367028"/>
    </source>
</evidence>
<keyword evidence="3 6" id="KW-0805">Transcription regulation</keyword>
<evidence type="ECO:0000313" key="8">
    <source>
        <dbReference type="EMBL" id="KAH6835857.1"/>
    </source>
</evidence>
<dbReference type="EMBL" id="SDAM02000032">
    <property type="protein sequence ID" value="KAH6835857.1"/>
    <property type="molecule type" value="Genomic_DNA"/>
</dbReference>
<accession>A0AAD4PEE0</accession>
<dbReference type="NCBIfam" id="TIGR01568">
    <property type="entry name" value="A_thal_3678"/>
    <property type="match status" value="1"/>
</dbReference>
<proteinExistence type="predicted"/>
<dbReference type="InterPro" id="IPR006458">
    <property type="entry name" value="Ovate_C"/>
</dbReference>